<proteinExistence type="predicted"/>
<name>A0A2A6LNR1_RHIFR</name>
<reference evidence="1 2" key="1">
    <citation type="submission" date="2017-09" db="EMBL/GenBank/DDBJ databases">
        <title>Comparative genomics of rhizobia isolated from Phaseolus vulgaris in China.</title>
        <authorList>
            <person name="Tong W."/>
        </authorList>
    </citation>
    <scope>NUCLEOTIDE SEQUENCE [LARGE SCALE GENOMIC DNA]</scope>
    <source>
        <strain evidence="1 2">PCH1</strain>
    </source>
</reference>
<evidence type="ECO:0000313" key="1">
    <source>
        <dbReference type="EMBL" id="PDT43759.1"/>
    </source>
</evidence>
<dbReference type="Proteomes" id="UP000220353">
    <property type="component" value="Unassembled WGS sequence"/>
</dbReference>
<comment type="caution">
    <text evidence="1">The sequence shown here is derived from an EMBL/GenBank/DDBJ whole genome shotgun (WGS) entry which is preliminary data.</text>
</comment>
<dbReference type="EMBL" id="NWTC01000067">
    <property type="protein sequence ID" value="PDT43759.1"/>
    <property type="molecule type" value="Genomic_DNA"/>
</dbReference>
<dbReference type="AlphaFoldDB" id="A0A2A6LNR1"/>
<sequence length="69" mass="7830">MHQEHRMRPRSIAIVVGVCLLAILGGLVNFQPTLAIVAHELVRMSEIRSQQAEAKLSAFKYYLNRSHTE</sequence>
<gene>
    <name evidence="1" type="ORF">CO661_33270</name>
</gene>
<protein>
    <submittedName>
        <fullName evidence="1">Uncharacterized protein</fullName>
    </submittedName>
</protein>
<evidence type="ECO:0000313" key="2">
    <source>
        <dbReference type="Proteomes" id="UP000220353"/>
    </source>
</evidence>
<accession>A0A2A6LNR1</accession>
<organism evidence="1 2">
    <name type="scientific">Rhizobium fredii</name>
    <name type="common">Sinorhizobium fredii</name>
    <dbReference type="NCBI Taxonomy" id="380"/>
    <lineage>
        <taxon>Bacteria</taxon>
        <taxon>Pseudomonadati</taxon>
        <taxon>Pseudomonadota</taxon>
        <taxon>Alphaproteobacteria</taxon>
        <taxon>Hyphomicrobiales</taxon>
        <taxon>Rhizobiaceae</taxon>
        <taxon>Sinorhizobium/Ensifer group</taxon>
        <taxon>Sinorhizobium</taxon>
    </lineage>
</organism>